<gene>
    <name evidence="5" type="ORF">CVT24_002858</name>
</gene>
<dbReference type="AlphaFoldDB" id="A0A409VN22"/>
<dbReference type="Proteomes" id="UP000284842">
    <property type="component" value="Unassembled WGS sequence"/>
</dbReference>
<evidence type="ECO:0000256" key="1">
    <source>
        <dbReference type="ARBA" id="ARBA00008421"/>
    </source>
</evidence>
<evidence type="ECO:0000256" key="3">
    <source>
        <dbReference type="SAM" id="MobiDB-lite"/>
    </source>
</evidence>
<dbReference type="OrthoDB" id="10006572at2759"/>
<dbReference type="STRING" id="181874.A0A409VN22"/>
<dbReference type="EMBL" id="NHTK01006022">
    <property type="protein sequence ID" value="PPQ67637.1"/>
    <property type="molecule type" value="Genomic_DNA"/>
</dbReference>
<organism evidence="5 6">
    <name type="scientific">Panaeolus cyanescens</name>
    <dbReference type="NCBI Taxonomy" id="181874"/>
    <lineage>
        <taxon>Eukaryota</taxon>
        <taxon>Fungi</taxon>
        <taxon>Dikarya</taxon>
        <taxon>Basidiomycota</taxon>
        <taxon>Agaricomycotina</taxon>
        <taxon>Agaricomycetes</taxon>
        <taxon>Agaricomycetidae</taxon>
        <taxon>Agaricales</taxon>
        <taxon>Agaricineae</taxon>
        <taxon>Galeropsidaceae</taxon>
        <taxon>Panaeolus</taxon>
    </lineage>
</organism>
<evidence type="ECO:0000256" key="2">
    <source>
        <dbReference type="PROSITE-ProRule" id="PRU00505"/>
    </source>
</evidence>
<dbReference type="SMART" id="SM00426">
    <property type="entry name" value="TEA"/>
    <property type="match status" value="1"/>
</dbReference>
<dbReference type="PROSITE" id="PS51088">
    <property type="entry name" value="TEA_2"/>
    <property type="match status" value="1"/>
</dbReference>
<evidence type="ECO:0000313" key="6">
    <source>
        <dbReference type="Proteomes" id="UP000284842"/>
    </source>
</evidence>
<dbReference type="Gene3D" id="6.10.20.40">
    <property type="entry name" value="TEA/ATTS domain"/>
    <property type="match status" value="1"/>
</dbReference>
<dbReference type="GO" id="GO:0003700">
    <property type="term" value="F:DNA-binding transcription factor activity"/>
    <property type="evidence" value="ECO:0007669"/>
    <property type="project" value="InterPro"/>
</dbReference>
<feature type="DNA-binding region" description="TEA" evidence="2">
    <location>
        <begin position="59"/>
        <end position="135"/>
    </location>
</feature>
<dbReference type="Pfam" id="PF01285">
    <property type="entry name" value="TEA"/>
    <property type="match status" value="1"/>
</dbReference>
<feature type="domain" description="TEA" evidence="4">
    <location>
        <begin position="59"/>
        <end position="135"/>
    </location>
</feature>
<evidence type="ECO:0000313" key="5">
    <source>
        <dbReference type="EMBL" id="PPQ67637.1"/>
    </source>
</evidence>
<evidence type="ECO:0000259" key="4">
    <source>
        <dbReference type="PROSITE" id="PS51088"/>
    </source>
</evidence>
<dbReference type="InParanoid" id="A0A409VN22"/>
<protein>
    <recommendedName>
        <fullName evidence="4">TEA domain-containing protein</fullName>
    </recommendedName>
</protein>
<sequence length="316" mass="35343">MSFSDWNAGVSDAAMKPDPGFVCISTTVDDLSYTPSEEEKYRDAEQVSITGRRSWKTLKGKGEAVWPPIVEAALLEALESYQPDSVGFKSTKNLGRFPMRNRFISDYILEATGKHRTPKQVGSRLQQLRDTCRDERILQLISRRGSIDSTNGDCISDYSSQASPCPSPDLNGSHPRHMSVHSAEPTSPPQSYAMYTSAPTQNQCMTINQQPLPASRDNYSQWQTMSPTTANYDFSHYQASNYRGDSFELAPSYHHQANVASMPDPSYHQPRAVQAIPKYLVAEAYGGAYHAQPTNTQTNSWMQSQSTYHPTYAPYQ</sequence>
<proteinExistence type="inferred from homology"/>
<name>A0A409VN22_9AGAR</name>
<comment type="similarity">
    <text evidence="1">Belongs to the TEC1 family.</text>
</comment>
<feature type="region of interest" description="Disordered" evidence="3">
    <location>
        <begin position="158"/>
        <end position="189"/>
    </location>
</feature>
<dbReference type="InterPro" id="IPR038096">
    <property type="entry name" value="TEA/ATTS_sf"/>
</dbReference>
<comment type="caution">
    <text evidence="5">The sequence shown here is derived from an EMBL/GenBank/DDBJ whole genome shotgun (WGS) entry which is preliminary data.</text>
</comment>
<keyword evidence="6" id="KW-1185">Reference proteome</keyword>
<reference evidence="5 6" key="1">
    <citation type="journal article" date="2018" name="Evol. Lett.">
        <title>Horizontal gene cluster transfer increased hallucinogenic mushroom diversity.</title>
        <authorList>
            <person name="Reynolds H.T."/>
            <person name="Vijayakumar V."/>
            <person name="Gluck-Thaler E."/>
            <person name="Korotkin H.B."/>
            <person name="Matheny P.B."/>
            <person name="Slot J.C."/>
        </authorList>
    </citation>
    <scope>NUCLEOTIDE SEQUENCE [LARGE SCALE GENOMIC DNA]</scope>
    <source>
        <strain evidence="5 6">2629</strain>
    </source>
</reference>
<accession>A0A409VN22</accession>
<dbReference type="InterPro" id="IPR000818">
    <property type="entry name" value="TEA/ATTS_dom"/>
</dbReference>